<keyword evidence="6" id="KW-1003">Cell membrane</keyword>
<comment type="similarity">
    <text evidence="4 12">Belongs to the FliF family.</text>
</comment>
<comment type="subcellular location">
    <subcellularLocation>
        <location evidence="2 12">Bacterial flagellum basal body</location>
    </subcellularLocation>
    <subcellularLocation>
        <location evidence="3">Cell membrane</location>
        <topology evidence="3">Multi-pass membrane protein</topology>
    </subcellularLocation>
</comment>
<keyword evidence="9 14" id="KW-0472">Membrane</keyword>
<feature type="domain" description="Flagellar M-ring N-terminal" evidence="15">
    <location>
        <begin position="43"/>
        <end position="218"/>
    </location>
</feature>
<evidence type="ECO:0000256" key="10">
    <source>
        <dbReference type="ARBA" id="ARBA00023143"/>
    </source>
</evidence>
<organism evidence="17 18">
    <name type="scientific">Cycloclasticus pugetii</name>
    <dbReference type="NCBI Taxonomy" id="34068"/>
    <lineage>
        <taxon>Bacteria</taxon>
        <taxon>Pseudomonadati</taxon>
        <taxon>Pseudomonadota</taxon>
        <taxon>Gammaproteobacteria</taxon>
        <taxon>Thiotrichales</taxon>
        <taxon>Piscirickettsiaceae</taxon>
        <taxon>Cycloclasticus</taxon>
    </lineage>
</organism>
<keyword evidence="17" id="KW-0966">Cell projection</keyword>
<proteinExistence type="inferred from homology"/>
<dbReference type="Proteomes" id="UP000015462">
    <property type="component" value="Unassembled WGS sequence"/>
</dbReference>
<keyword evidence="8 14" id="KW-1133">Transmembrane helix</keyword>
<dbReference type="InterPro" id="IPR013556">
    <property type="entry name" value="Flag_M-ring_C"/>
</dbReference>
<evidence type="ECO:0000256" key="14">
    <source>
        <dbReference type="SAM" id="Phobius"/>
    </source>
</evidence>
<evidence type="ECO:0000256" key="1">
    <source>
        <dbReference type="ARBA" id="ARBA00003820"/>
    </source>
</evidence>
<feature type="transmembrane region" description="Helical" evidence="14">
    <location>
        <begin position="22"/>
        <end position="41"/>
    </location>
</feature>
<evidence type="ECO:0000256" key="6">
    <source>
        <dbReference type="ARBA" id="ARBA00022475"/>
    </source>
</evidence>
<feature type="region of interest" description="Disordered" evidence="13">
    <location>
        <begin position="475"/>
        <end position="512"/>
    </location>
</feature>
<dbReference type="EMBL" id="ASHL01000001">
    <property type="protein sequence ID" value="EPD14101.1"/>
    <property type="molecule type" value="Genomic_DNA"/>
</dbReference>
<dbReference type="RefSeq" id="WP_016389661.1">
    <property type="nucleotide sequence ID" value="NZ_KE646805.1"/>
</dbReference>
<dbReference type="PIRSF" id="PIRSF004862">
    <property type="entry name" value="FliF"/>
    <property type="match status" value="1"/>
</dbReference>
<dbReference type="GO" id="GO:0009431">
    <property type="term" value="C:bacterial-type flagellum basal body, MS ring"/>
    <property type="evidence" value="ECO:0007669"/>
    <property type="project" value="InterPro"/>
</dbReference>
<dbReference type="GO" id="GO:0005886">
    <property type="term" value="C:plasma membrane"/>
    <property type="evidence" value="ECO:0007669"/>
    <property type="project" value="UniProtKB-SubCell"/>
</dbReference>
<dbReference type="Gene3D" id="3.30.300.30">
    <property type="match status" value="1"/>
</dbReference>
<dbReference type="InterPro" id="IPR006182">
    <property type="entry name" value="FliF_N_dom"/>
</dbReference>
<dbReference type="PRINTS" id="PR01009">
    <property type="entry name" value="FLGMRINGFLIF"/>
</dbReference>
<keyword evidence="17" id="KW-0969">Cilium</keyword>
<evidence type="ECO:0000256" key="8">
    <source>
        <dbReference type="ARBA" id="ARBA00022989"/>
    </source>
</evidence>
<keyword evidence="18" id="KW-1185">Reference proteome</keyword>
<name>A0AB33Z4J4_9GAMM</name>
<dbReference type="InterPro" id="IPR043427">
    <property type="entry name" value="YscJ/FliF"/>
</dbReference>
<reference evidence="17 18" key="1">
    <citation type="journal article" date="2013" name="Genome Announc.">
        <title>Genome Sequence of the Pyrene- and Fluoranthene-Degrading Bacterium Cycloclasticus sp. Strain PY97M.</title>
        <authorList>
            <person name="Cui Z."/>
            <person name="Xu G."/>
            <person name="Li Q."/>
            <person name="Gao W."/>
            <person name="Zheng L."/>
        </authorList>
    </citation>
    <scope>NUCLEOTIDE SEQUENCE [LARGE SCALE GENOMIC DNA]</scope>
    <source>
        <strain evidence="17 18">PY97M</strain>
    </source>
</reference>
<keyword evidence="17" id="KW-0282">Flagellum</keyword>
<comment type="caution">
    <text evidence="17">The sequence shown here is derived from an EMBL/GenBank/DDBJ whole genome shotgun (WGS) entry which is preliminary data.</text>
</comment>
<evidence type="ECO:0000256" key="9">
    <source>
        <dbReference type="ARBA" id="ARBA00023136"/>
    </source>
</evidence>
<protein>
    <recommendedName>
        <fullName evidence="5 12">Flagellar M-ring protein</fullName>
    </recommendedName>
</protein>
<dbReference type="Pfam" id="PF01514">
    <property type="entry name" value="YscJ_FliF"/>
    <property type="match status" value="1"/>
</dbReference>
<evidence type="ECO:0000256" key="5">
    <source>
        <dbReference type="ARBA" id="ARBA00017949"/>
    </source>
</evidence>
<keyword evidence="10 12" id="KW-0975">Bacterial flagellum</keyword>
<evidence type="ECO:0000259" key="15">
    <source>
        <dbReference type="Pfam" id="PF01514"/>
    </source>
</evidence>
<comment type="subunit">
    <text evidence="11">The basal body constitutes a major portion of the flagellar organelle and consists of four rings (L,P,S, and M) mounted on a central rod. The M ring is integral to the inner membrane of the cell and may be connected to the flagellar rod via the S ring. The S (supramembrane ring) lies just distal to the M ring. The L and P rings lie in the outer membrane and the periplasmic space, respectively.</text>
</comment>
<evidence type="ECO:0000313" key="17">
    <source>
        <dbReference type="EMBL" id="EPD14101.1"/>
    </source>
</evidence>
<evidence type="ECO:0000256" key="11">
    <source>
        <dbReference type="ARBA" id="ARBA00025936"/>
    </source>
</evidence>
<comment type="function">
    <text evidence="1 12">The M ring may be actively involved in energy transduction.</text>
</comment>
<feature type="domain" description="Flagellar M-ring C-terminal" evidence="16">
    <location>
        <begin position="251"/>
        <end position="422"/>
    </location>
</feature>
<dbReference type="PANTHER" id="PTHR30046:SF0">
    <property type="entry name" value="FLAGELLAR M-RING PROTEIN"/>
    <property type="match status" value="1"/>
</dbReference>
<dbReference type="PANTHER" id="PTHR30046">
    <property type="entry name" value="FLAGELLAR M-RING PROTEIN"/>
    <property type="match status" value="1"/>
</dbReference>
<accession>A0AB33Z4J4</accession>
<keyword evidence="7 14" id="KW-0812">Transmembrane</keyword>
<sequence>MATSAEQATIQLSPNNMMVRQLGVMLALAISVALGVAVVLWSQTPNYSLLYSNLGDRELSEVMSGLQQSGVEYKLEAGSGAILVPSSQVDELRLKLAGLGLPRGGGQGFELLEKETGFGGSQAIEKARIQRALEGEIARSIVTIQSVRSARVLLAIPKQSVFLRHRKKPSASVVVDMHQGRELNKPEVAAILHLVSSAVPQLDVSQVTVVDQKGALLSAKTSNDVMSLTSNQFEFKQGVEEHLINRVESILLPIVGAGAIRASVSADVDFTTTEQTQEQYNPDLAALRSEQVTEEQSNLAGVQGVPGALSNQPPAAGVAPEVAEGELGSTASATTNVNKRSIKNYELDKKISHTKLSSGRVKRITVAVVIDNKQGAVTAEGGASASEPYSDEDVAKFTVLVKEAVGFNALRGDSVTITNLAFRQPDVPVALPEVPLWEQAWVLDAAKQVVGGVFALILIFFVLRPTIKTLLEKPTATGLPAGGQGTQMTPSGAMATEASASQSAGERSLELESDEELMMLEAPKSYEQRLEMAQKIAGEDPKRVAQVMKTWIKE</sequence>
<dbReference type="AlphaFoldDB" id="A0AB33Z4J4"/>
<evidence type="ECO:0000256" key="4">
    <source>
        <dbReference type="ARBA" id="ARBA00007971"/>
    </source>
</evidence>
<evidence type="ECO:0000256" key="3">
    <source>
        <dbReference type="ARBA" id="ARBA00004651"/>
    </source>
</evidence>
<dbReference type="Pfam" id="PF08345">
    <property type="entry name" value="YscJ_FliF_C"/>
    <property type="match status" value="1"/>
</dbReference>
<evidence type="ECO:0000313" key="18">
    <source>
        <dbReference type="Proteomes" id="UP000015462"/>
    </source>
</evidence>
<dbReference type="GO" id="GO:0003774">
    <property type="term" value="F:cytoskeletal motor activity"/>
    <property type="evidence" value="ECO:0007669"/>
    <property type="project" value="InterPro"/>
</dbReference>
<evidence type="ECO:0000256" key="12">
    <source>
        <dbReference type="PIRNR" id="PIRNR004862"/>
    </source>
</evidence>
<evidence type="ECO:0000256" key="13">
    <source>
        <dbReference type="SAM" id="MobiDB-lite"/>
    </source>
</evidence>
<evidence type="ECO:0000259" key="16">
    <source>
        <dbReference type="Pfam" id="PF08345"/>
    </source>
</evidence>
<dbReference type="GO" id="GO:0071973">
    <property type="term" value="P:bacterial-type flagellum-dependent cell motility"/>
    <property type="evidence" value="ECO:0007669"/>
    <property type="project" value="InterPro"/>
</dbReference>
<evidence type="ECO:0000256" key="7">
    <source>
        <dbReference type="ARBA" id="ARBA00022692"/>
    </source>
</evidence>
<evidence type="ECO:0000256" key="2">
    <source>
        <dbReference type="ARBA" id="ARBA00004117"/>
    </source>
</evidence>
<dbReference type="NCBIfam" id="TIGR00206">
    <property type="entry name" value="fliF"/>
    <property type="match status" value="1"/>
</dbReference>
<dbReference type="InterPro" id="IPR045851">
    <property type="entry name" value="AMP-bd_C_sf"/>
</dbReference>
<gene>
    <name evidence="17" type="ORF">L196_01340</name>
</gene>
<dbReference type="InterPro" id="IPR000067">
    <property type="entry name" value="FlgMring_FliF"/>
</dbReference>